<reference evidence="1" key="1">
    <citation type="submission" date="2024-04" db="EMBL/GenBank/DDBJ databases">
        <authorList>
            <consortium name="Molecular Ecology Group"/>
        </authorList>
    </citation>
    <scope>NUCLEOTIDE SEQUENCE</scope>
</reference>
<accession>A0AAV2NXT0</accession>
<evidence type="ECO:0000313" key="1">
    <source>
        <dbReference type="EMBL" id="CAL1685296.1"/>
    </source>
</evidence>
<gene>
    <name evidence="1" type="ORF">LPLAT_LOCUS10834</name>
</gene>
<keyword evidence="2" id="KW-1185">Reference proteome</keyword>
<proteinExistence type="predicted"/>
<dbReference type="AlphaFoldDB" id="A0AAV2NXT0"/>
<dbReference type="EMBL" id="OZ034829">
    <property type="protein sequence ID" value="CAL1685296.1"/>
    <property type="molecule type" value="Genomic_DNA"/>
</dbReference>
<sequence>MEAVLWSCMTLTRDNPDQKSRDNLPSIYQAFEEFIPCIQYLLSPFERAHWQTGFAIRILAYSPERR</sequence>
<name>A0AAV2NXT0_9HYME</name>
<dbReference type="Proteomes" id="UP001497644">
    <property type="component" value="Chromosome 6"/>
</dbReference>
<evidence type="ECO:0000313" key="2">
    <source>
        <dbReference type="Proteomes" id="UP001497644"/>
    </source>
</evidence>
<protein>
    <submittedName>
        <fullName evidence="1">Uncharacterized protein</fullName>
    </submittedName>
</protein>
<organism evidence="1 2">
    <name type="scientific">Lasius platythorax</name>
    <dbReference type="NCBI Taxonomy" id="488582"/>
    <lineage>
        <taxon>Eukaryota</taxon>
        <taxon>Metazoa</taxon>
        <taxon>Ecdysozoa</taxon>
        <taxon>Arthropoda</taxon>
        <taxon>Hexapoda</taxon>
        <taxon>Insecta</taxon>
        <taxon>Pterygota</taxon>
        <taxon>Neoptera</taxon>
        <taxon>Endopterygota</taxon>
        <taxon>Hymenoptera</taxon>
        <taxon>Apocrita</taxon>
        <taxon>Aculeata</taxon>
        <taxon>Formicoidea</taxon>
        <taxon>Formicidae</taxon>
        <taxon>Formicinae</taxon>
        <taxon>Lasius</taxon>
        <taxon>Lasius</taxon>
    </lineage>
</organism>